<feature type="domain" description="DUF4376" evidence="1">
    <location>
        <begin position="72"/>
        <end position="182"/>
    </location>
</feature>
<sequence length="185" mass="20754">MNVDVYSVGDGWGYSIHSETDNVHIVQEFNPYRRGFVSMTKEEAQYFADCIAAGTEIVYEGDPPYMGMSLDEAKQDKVKELAAERDKHLYAGFSSNATGITLYFGFDPIDQAYLQEKALLLVIDPTVDAIDWKTSQGFVTLTRSQFLQVIKDGGTHKEGLVRQLMYLEAQVMNCTTIEEVAALAW</sequence>
<evidence type="ECO:0000313" key="2">
    <source>
        <dbReference type="EMBL" id="KIL35177.1"/>
    </source>
</evidence>
<keyword evidence="3" id="KW-1185">Reference proteome</keyword>
<comment type="caution">
    <text evidence="2">The sequence shown here is derived from an EMBL/GenBank/DDBJ whole genome shotgun (WGS) entry which is preliminary data.</text>
</comment>
<evidence type="ECO:0000313" key="3">
    <source>
        <dbReference type="Proteomes" id="UP000054526"/>
    </source>
</evidence>
<proteinExistence type="predicted"/>
<dbReference type="RefSeq" id="WP_041065313.1">
    <property type="nucleotide sequence ID" value="NZ_JXAL01000024.1"/>
</dbReference>
<reference evidence="2 3" key="1">
    <citation type="submission" date="2014-12" db="EMBL/GenBank/DDBJ databases">
        <title>Draft genome sequence of Cohnella kolymensis strain B-2846.</title>
        <authorList>
            <person name="Karlyshev A.V."/>
            <person name="Kudryashova E.B."/>
        </authorList>
    </citation>
    <scope>NUCLEOTIDE SEQUENCE [LARGE SCALE GENOMIC DNA]</scope>
    <source>
        <strain evidence="2 3">VKM B-2846</strain>
    </source>
</reference>
<name>A0ABR5A277_9BACL</name>
<protein>
    <recommendedName>
        <fullName evidence="1">DUF4376 domain-containing protein</fullName>
    </recommendedName>
</protein>
<dbReference type="Proteomes" id="UP000054526">
    <property type="component" value="Unassembled WGS sequence"/>
</dbReference>
<accession>A0ABR5A277</accession>
<evidence type="ECO:0000259" key="1">
    <source>
        <dbReference type="Pfam" id="PF14301"/>
    </source>
</evidence>
<dbReference type="Pfam" id="PF14301">
    <property type="entry name" value="DUF4376"/>
    <property type="match status" value="1"/>
</dbReference>
<organism evidence="2 3">
    <name type="scientific">Cohnella kolymensis</name>
    <dbReference type="NCBI Taxonomy" id="1590652"/>
    <lineage>
        <taxon>Bacteria</taxon>
        <taxon>Bacillati</taxon>
        <taxon>Bacillota</taxon>
        <taxon>Bacilli</taxon>
        <taxon>Bacillales</taxon>
        <taxon>Paenibacillaceae</taxon>
        <taxon>Cohnella</taxon>
    </lineage>
</organism>
<dbReference type="InterPro" id="IPR025484">
    <property type="entry name" value="DUF4376"/>
</dbReference>
<dbReference type="EMBL" id="JXAL01000024">
    <property type="protein sequence ID" value="KIL35177.1"/>
    <property type="molecule type" value="Genomic_DNA"/>
</dbReference>
<gene>
    <name evidence="2" type="ORF">SD71_16265</name>
</gene>